<dbReference type="CDD" id="cd06261">
    <property type="entry name" value="TM_PBP2"/>
    <property type="match status" value="1"/>
</dbReference>
<evidence type="ECO:0000256" key="1">
    <source>
        <dbReference type="ARBA" id="ARBA00004651"/>
    </source>
</evidence>
<dbReference type="PANTHER" id="PTHR43386">
    <property type="entry name" value="OLIGOPEPTIDE TRANSPORT SYSTEM PERMEASE PROTEIN APPC"/>
    <property type="match status" value="1"/>
</dbReference>
<evidence type="ECO:0000256" key="3">
    <source>
        <dbReference type="ARBA" id="ARBA00022475"/>
    </source>
</evidence>
<dbReference type="RefSeq" id="WP_190913852.1">
    <property type="nucleotide sequence ID" value="NZ_JACXIZ010000004.1"/>
</dbReference>
<dbReference type="Pfam" id="PF00528">
    <property type="entry name" value="BPD_transp_1"/>
    <property type="match status" value="1"/>
</dbReference>
<keyword evidence="4 7" id="KW-0812">Transmembrane</keyword>
<protein>
    <submittedName>
        <fullName evidence="9">ABC transporter permease</fullName>
    </submittedName>
</protein>
<dbReference type="Gene3D" id="1.10.3720.10">
    <property type="entry name" value="MetI-like"/>
    <property type="match status" value="1"/>
</dbReference>
<keyword evidence="6 7" id="KW-0472">Membrane</keyword>
<name>A0A927BPV9_9BACL</name>
<dbReference type="EMBL" id="JACXIZ010000004">
    <property type="protein sequence ID" value="MBD2843756.1"/>
    <property type="molecule type" value="Genomic_DNA"/>
</dbReference>
<evidence type="ECO:0000256" key="4">
    <source>
        <dbReference type="ARBA" id="ARBA00022692"/>
    </source>
</evidence>
<accession>A0A927BPV9</accession>
<evidence type="ECO:0000256" key="6">
    <source>
        <dbReference type="ARBA" id="ARBA00023136"/>
    </source>
</evidence>
<evidence type="ECO:0000256" key="7">
    <source>
        <dbReference type="RuleBase" id="RU363032"/>
    </source>
</evidence>
<feature type="transmembrane region" description="Helical" evidence="7">
    <location>
        <begin position="35"/>
        <end position="57"/>
    </location>
</feature>
<dbReference type="Pfam" id="PF12911">
    <property type="entry name" value="OppC_N"/>
    <property type="match status" value="1"/>
</dbReference>
<dbReference type="SUPFAM" id="SSF161098">
    <property type="entry name" value="MetI-like"/>
    <property type="match status" value="1"/>
</dbReference>
<comment type="subcellular location">
    <subcellularLocation>
        <location evidence="1 7">Cell membrane</location>
        <topology evidence="1 7">Multi-pass membrane protein</topology>
    </subcellularLocation>
</comment>
<dbReference type="InterPro" id="IPR025966">
    <property type="entry name" value="OppC_N"/>
</dbReference>
<keyword evidence="5 7" id="KW-1133">Transmembrane helix</keyword>
<dbReference type="PANTHER" id="PTHR43386:SF1">
    <property type="entry name" value="D,D-DIPEPTIDE TRANSPORT SYSTEM PERMEASE PROTEIN DDPC-RELATED"/>
    <property type="match status" value="1"/>
</dbReference>
<proteinExistence type="inferred from homology"/>
<keyword evidence="3" id="KW-1003">Cell membrane</keyword>
<feature type="transmembrane region" description="Helical" evidence="7">
    <location>
        <begin position="143"/>
        <end position="167"/>
    </location>
</feature>
<sequence>MEKSAEGTLGRSASLPLTWPRLGNVIRLCKNKQGMIGLLILLPLVAVALLAPVLPLADPLASNVKAGLHAPALDYPMGTDKIGRDIMSRTISGMQTSLVVGFVVAAITLAGGLLVGTISAYFGGRLDRIIMAIVDVFLSFPSLLLAIALVAIFGAGILPVIVAIAIADLPRSIRLQRSLVLSVKSRPYIDAARMVSAPTHWLMARHIVPNTLAPMLVSASIVAASAILTEASLSFLGLGITPPAPSLGNIIKEGQPYLQEAWWISTFPGLVIFAIAVSLHLIADGIREVMDPRSRQ</sequence>
<dbReference type="PROSITE" id="PS50928">
    <property type="entry name" value="ABC_TM1"/>
    <property type="match status" value="1"/>
</dbReference>
<comment type="caution">
    <text evidence="9">The sequence shown here is derived from an EMBL/GenBank/DDBJ whole genome shotgun (WGS) entry which is preliminary data.</text>
</comment>
<dbReference type="GO" id="GO:0055085">
    <property type="term" value="P:transmembrane transport"/>
    <property type="evidence" value="ECO:0007669"/>
    <property type="project" value="InterPro"/>
</dbReference>
<organism evidence="9 10">
    <name type="scientific">Paenibacillus sabuli</name>
    <dbReference type="NCBI Taxonomy" id="2772509"/>
    <lineage>
        <taxon>Bacteria</taxon>
        <taxon>Bacillati</taxon>
        <taxon>Bacillota</taxon>
        <taxon>Bacilli</taxon>
        <taxon>Bacillales</taxon>
        <taxon>Paenibacillaceae</taxon>
        <taxon>Paenibacillus</taxon>
    </lineage>
</organism>
<dbReference type="Proteomes" id="UP000621560">
    <property type="component" value="Unassembled WGS sequence"/>
</dbReference>
<feature type="transmembrane region" description="Helical" evidence="7">
    <location>
        <begin position="261"/>
        <end position="283"/>
    </location>
</feature>
<evidence type="ECO:0000313" key="10">
    <source>
        <dbReference type="Proteomes" id="UP000621560"/>
    </source>
</evidence>
<evidence type="ECO:0000259" key="8">
    <source>
        <dbReference type="PROSITE" id="PS50928"/>
    </source>
</evidence>
<keyword evidence="10" id="KW-1185">Reference proteome</keyword>
<dbReference type="InterPro" id="IPR035906">
    <property type="entry name" value="MetI-like_sf"/>
</dbReference>
<comment type="similarity">
    <text evidence="7">Belongs to the binding-protein-dependent transport system permease family.</text>
</comment>
<feature type="transmembrane region" description="Helical" evidence="7">
    <location>
        <begin position="98"/>
        <end position="123"/>
    </location>
</feature>
<feature type="transmembrane region" description="Helical" evidence="7">
    <location>
        <begin position="212"/>
        <end position="241"/>
    </location>
</feature>
<dbReference type="GO" id="GO:0005886">
    <property type="term" value="C:plasma membrane"/>
    <property type="evidence" value="ECO:0007669"/>
    <property type="project" value="UniProtKB-SubCell"/>
</dbReference>
<evidence type="ECO:0000256" key="5">
    <source>
        <dbReference type="ARBA" id="ARBA00022989"/>
    </source>
</evidence>
<reference evidence="9" key="1">
    <citation type="submission" date="2020-09" db="EMBL/GenBank/DDBJ databases">
        <title>A novel bacterium of genus Paenibacillus, isolated from South China Sea.</title>
        <authorList>
            <person name="Huang H."/>
            <person name="Mo K."/>
            <person name="Hu Y."/>
        </authorList>
    </citation>
    <scope>NUCLEOTIDE SEQUENCE</scope>
    <source>
        <strain evidence="9">IB182496</strain>
    </source>
</reference>
<feature type="domain" description="ABC transmembrane type-1" evidence="8">
    <location>
        <begin position="94"/>
        <end position="283"/>
    </location>
</feature>
<dbReference type="AlphaFoldDB" id="A0A927BPV9"/>
<evidence type="ECO:0000256" key="2">
    <source>
        <dbReference type="ARBA" id="ARBA00022448"/>
    </source>
</evidence>
<evidence type="ECO:0000313" key="9">
    <source>
        <dbReference type="EMBL" id="MBD2843756.1"/>
    </source>
</evidence>
<gene>
    <name evidence="9" type="ORF">IDH44_01015</name>
</gene>
<dbReference type="InterPro" id="IPR000515">
    <property type="entry name" value="MetI-like"/>
</dbReference>
<keyword evidence="2 7" id="KW-0813">Transport</keyword>
<dbReference type="InterPro" id="IPR050366">
    <property type="entry name" value="BP-dependent_transpt_permease"/>
</dbReference>